<dbReference type="InterPro" id="IPR036457">
    <property type="entry name" value="PPM-type-like_dom_sf"/>
</dbReference>
<name>A0ABS0RSF7_9ACTN</name>
<sequence length="249" mass="26928">LYAIYDPVTRRCTMARAGHPPPALVRPDGSVEFLDLPAGPPLGLGGLPFETAEAELAQGSHLVLYTDGLIEDRRREIDTGLEMLRRALSHPGRTPDQICTKVLDALLPSNPSDDIALIAAQTRVVGADRVASWEVPSDPAAVSGVRAEVMRKLAEWGLDEAAFSAELVISELITNAIRHATGPIRVQVLRDRALICEVSDTSSTSPHLRYAATTDEGGRGLFLVAQFAERWGTRYTSDGKVIWAELAIP</sequence>
<evidence type="ECO:0000313" key="5">
    <source>
        <dbReference type="Proteomes" id="UP000638849"/>
    </source>
</evidence>
<reference evidence="4 5" key="1">
    <citation type="submission" date="2020-12" db="EMBL/GenBank/DDBJ databases">
        <authorList>
            <person name="Kusuma A.B."/>
            <person name="Nouioui I."/>
            <person name="Goodfellow M."/>
        </authorList>
    </citation>
    <scope>NUCLEOTIDE SEQUENCE [LARGE SCALE GENOMIC DNA]</scope>
    <source>
        <strain evidence="4 5">DSM 41764</strain>
    </source>
</reference>
<dbReference type="CDD" id="cd16936">
    <property type="entry name" value="HATPase_RsbW-like"/>
    <property type="match status" value="1"/>
</dbReference>
<dbReference type="InterPro" id="IPR036890">
    <property type="entry name" value="HATPase_C_sf"/>
</dbReference>
<keyword evidence="5" id="KW-1185">Reference proteome</keyword>
<dbReference type="SUPFAM" id="SSF81606">
    <property type="entry name" value="PP2C-like"/>
    <property type="match status" value="1"/>
</dbReference>
<evidence type="ECO:0000259" key="3">
    <source>
        <dbReference type="Pfam" id="PF13581"/>
    </source>
</evidence>
<dbReference type="Pfam" id="PF07228">
    <property type="entry name" value="SpoIIE"/>
    <property type="match status" value="1"/>
</dbReference>
<keyword evidence="1" id="KW-0378">Hydrolase</keyword>
<dbReference type="Pfam" id="PF13581">
    <property type="entry name" value="HATPase_c_2"/>
    <property type="match status" value="1"/>
</dbReference>
<dbReference type="Gene3D" id="3.60.40.10">
    <property type="entry name" value="PPM-type phosphatase domain"/>
    <property type="match status" value="1"/>
</dbReference>
<feature type="non-terminal residue" evidence="4">
    <location>
        <position position="1"/>
    </location>
</feature>
<dbReference type="RefSeq" id="WP_198282203.1">
    <property type="nucleotide sequence ID" value="NZ_JAEEAQ010000984.1"/>
</dbReference>
<evidence type="ECO:0000259" key="2">
    <source>
        <dbReference type="Pfam" id="PF07228"/>
    </source>
</evidence>
<dbReference type="EMBL" id="JAEEAQ010000984">
    <property type="protein sequence ID" value="MBI0319764.1"/>
    <property type="molecule type" value="Genomic_DNA"/>
</dbReference>
<dbReference type="PANTHER" id="PTHR43156:SF2">
    <property type="entry name" value="STAGE II SPORULATION PROTEIN E"/>
    <property type="match status" value="1"/>
</dbReference>
<organism evidence="4 5">
    <name type="scientific">Streptomyces javensis</name>
    <dbReference type="NCBI Taxonomy" id="114698"/>
    <lineage>
        <taxon>Bacteria</taxon>
        <taxon>Bacillati</taxon>
        <taxon>Actinomycetota</taxon>
        <taxon>Actinomycetes</taxon>
        <taxon>Kitasatosporales</taxon>
        <taxon>Streptomycetaceae</taxon>
        <taxon>Streptomyces</taxon>
        <taxon>Streptomyces violaceusniger group</taxon>
    </lineage>
</organism>
<accession>A0ABS0RSF7</accession>
<dbReference type="InterPro" id="IPR001932">
    <property type="entry name" value="PPM-type_phosphatase-like_dom"/>
</dbReference>
<dbReference type="Proteomes" id="UP000638849">
    <property type="component" value="Unassembled WGS sequence"/>
</dbReference>
<dbReference type="InterPro" id="IPR052016">
    <property type="entry name" value="Bact_Sigma-Reg"/>
</dbReference>
<evidence type="ECO:0000256" key="1">
    <source>
        <dbReference type="ARBA" id="ARBA00022801"/>
    </source>
</evidence>
<feature type="domain" description="PPM-type phosphatase" evidence="2">
    <location>
        <begin position="1"/>
        <end position="122"/>
    </location>
</feature>
<evidence type="ECO:0000313" key="4">
    <source>
        <dbReference type="EMBL" id="MBI0319764.1"/>
    </source>
</evidence>
<dbReference type="InterPro" id="IPR003594">
    <property type="entry name" value="HATPase_dom"/>
</dbReference>
<protein>
    <submittedName>
        <fullName evidence="4">Serine/threonine-protein phosphatase</fullName>
    </submittedName>
</protein>
<feature type="domain" description="Histidine kinase/HSP90-like ATPase" evidence="3">
    <location>
        <begin position="135"/>
        <end position="244"/>
    </location>
</feature>
<gene>
    <name evidence="4" type="ORF">JBF12_43785</name>
</gene>
<dbReference type="PANTHER" id="PTHR43156">
    <property type="entry name" value="STAGE II SPORULATION PROTEIN E-RELATED"/>
    <property type="match status" value="1"/>
</dbReference>
<comment type="caution">
    <text evidence="4">The sequence shown here is derived from an EMBL/GenBank/DDBJ whole genome shotgun (WGS) entry which is preliminary data.</text>
</comment>
<proteinExistence type="predicted"/>
<dbReference type="SUPFAM" id="SSF55874">
    <property type="entry name" value="ATPase domain of HSP90 chaperone/DNA topoisomerase II/histidine kinase"/>
    <property type="match status" value="1"/>
</dbReference>
<dbReference type="Gene3D" id="3.30.565.10">
    <property type="entry name" value="Histidine kinase-like ATPase, C-terminal domain"/>
    <property type="match status" value="1"/>
</dbReference>